<dbReference type="PANTHER" id="PTHR33507:SF4">
    <property type="entry name" value="NODULATION COMPETITIVENESS PROTEIN NFED"/>
    <property type="match status" value="1"/>
</dbReference>
<dbReference type="STRING" id="266117.Rxyl_2539"/>
<proteinExistence type="predicted"/>
<protein>
    <recommendedName>
        <fullName evidence="6">NfeD-like C-terminal domain-containing protein</fullName>
    </recommendedName>
</protein>
<dbReference type="InterPro" id="IPR012340">
    <property type="entry name" value="NA-bd_OB-fold"/>
</dbReference>
<evidence type="ECO:0000256" key="3">
    <source>
        <dbReference type="ARBA" id="ARBA00022989"/>
    </source>
</evidence>
<dbReference type="PANTHER" id="PTHR33507">
    <property type="entry name" value="INNER MEMBRANE PROTEIN YBBJ"/>
    <property type="match status" value="1"/>
</dbReference>
<evidence type="ECO:0000256" key="4">
    <source>
        <dbReference type="ARBA" id="ARBA00023136"/>
    </source>
</evidence>
<dbReference type="GO" id="GO:0016020">
    <property type="term" value="C:membrane"/>
    <property type="evidence" value="ECO:0007669"/>
    <property type="project" value="UniProtKB-SubCell"/>
</dbReference>
<dbReference type="KEGG" id="rxy:Rxyl_2539"/>
<dbReference type="eggNOG" id="COG1030">
    <property type="taxonomic scope" value="Bacteria"/>
</dbReference>
<evidence type="ECO:0000256" key="1">
    <source>
        <dbReference type="ARBA" id="ARBA00004141"/>
    </source>
</evidence>
<keyword evidence="2 5" id="KW-0812">Transmembrane</keyword>
<evidence type="ECO:0000256" key="5">
    <source>
        <dbReference type="SAM" id="Phobius"/>
    </source>
</evidence>
<sequence>MVALLQEQSGAAVFYIAALALFVLLLAAGAAAYAAFRASGGRAATGLEGMVGKRGVVRRRVDGSAEGAVFVHGELWRAVPEEGVPPLAPGARVEVTGFRGMTLVVRPADEEDRVSPP</sequence>
<dbReference type="Gene3D" id="2.40.50.140">
    <property type="entry name" value="Nucleic acid-binding proteins"/>
    <property type="match status" value="1"/>
</dbReference>
<keyword evidence="4 5" id="KW-0472">Membrane</keyword>
<dbReference type="SUPFAM" id="SSF141322">
    <property type="entry name" value="NfeD domain-like"/>
    <property type="match status" value="1"/>
</dbReference>
<dbReference type="HOGENOM" id="CLU_2083131_0_0_11"/>
<feature type="transmembrane region" description="Helical" evidence="5">
    <location>
        <begin position="12"/>
        <end position="36"/>
    </location>
</feature>
<evidence type="ECO:0000313" key="7">
    <source>
        <dbReference type="EMBL" id="ABG05456.1"/>
    </source>
</evidence>
<keyword evidence="3 5" id="KW-1133">Transmembrane helix</keyword>
<gene>
    <name evidence="7" type="ordered locus">Rxyl_2539</name>
</gene>
<comment type="subcellular location">
    <subcellularLocation>
        <location evidence="1">Membrane</location>
        <topology evidence="1">Multi-pass membrane protein</topology>
    </subcellularLocation>
</comment>
<evidence type="ECO:0000313" key="8">
    <source>
        <dbReference type="Proteomes" id="UP000006637"/>
    </source>
</evidence>
<dbReference type="AlphaFoldDB" id="Q1AT22"/>
<dbReference type="InterPro" id="IPR002810">
    <property type="entry name" value="NfeD-like_C"/>
</dbReference>
<evidence type="ECO:0000256" key="2">
    <source>
        <dbReference type="ARBA" id="ARBA00022692"/>
    </source>
</evidence>
<reference evidence="7 8" key="1">
    <citation type="submission" date="2006-06" db="EMBL/GenBank/DDBJ databases">
        <title>Complete sequence of Rubrobacter xylanophilus DSM 9941.</title>
        <authorList>
            <consortium name="US DOE Joint Genome Institute"/>
            <person name="Copeland A."/>
            <person name="Lucas S."/>
            <person name="Lapidus A."/>
            <person name="Barry K."/>
            <person name="Detter J.C."/>
            <person name="Glavina del Rio T."/>
            <person name="Hammon N."/>
            <person name="Israni S."/>
            <person name="Dalin E."/>
            <person name="Tice H."/>
            <person name="Pitluck S."/>
            <person name="Munk A.C."/>
            <person name="Brettin T."/>
            <person name="Bruce D."/>
            <person name="Han C."/>
            <person name="Tapia R."/>
            <person name="Gilna P."/>
            <person name="Schmutz J."/>
            <person name="Larimer F."/>
            <person name="Land M."/>
            <person name="Hauser L."/>
            <person name="Kyrpides N."/>
            <person name="Lykidis A."/>
            <person name="da Costa M.S."/>
            <person name="Rainey F.A."/>
            <person name="Empadinhas N."/>
            <person name="Jolivet E."/>
            <person name="Battista J.R."/>
            <person name="Richardson P."/>
        </authorList>
    </citation>
    <scope>NUCLEOTIDE SEQUENCE [LARGE SCALE GENOMIC DNA]</scope>
    <source>
        <strain evidence="8">DSM 9941 / NBRC 16129 / PRD-1</strain>
    </source>
</reference>
<accession>Q1AT22</accession>
<dbReference type="InterPro" id="IPR052165">
    <property type="entry name" value="Membrane_assoc_protease"/>
</dbReference>
<organism evidence="7 8">
    <name type="scientific">Rubrobacter xylanophilus (strain DSM 9941 / JCM 11954 / NBRC 16129 / PRD-1)</name>
    <dbReference type="NCBI Taxonomy" id="266117"/>
    <lineage>
        <taxon>Bacteria</taxon>
        <taxon>Bacillati</taxon>
        <taxon>Actinomycetota</taxon>
        <taxon>Rubrobacteria</taxon>
        <taxon>Rubrobacterales</taxon>
        <taxon>Rubrobacteraceae</taxon>
        <taxon>Rubrobacter</taxon>
    </lineage>
</organism>
<evidence type="ECO:0000259" key="6">
    <source>
        <dbReference type="Pfam" id="PF01957"/>
    </source>
</evidence>
<dbReference type="Pfam" id="PF01957">
    <property type="entry name" value="NfeD"/>
    <property type="match status" value="1"/>
</dbReference>
<dbReference type="EMBL" id="CP000386">
    <property type="protein sequence ID" value="ABG05456.1"/>
    <property type="molecule type" value="Genomic_DNA"/>
</dbReference>
<feature type="domain" description="NfeD-like C-terminal" evidence="6">
    <location>
        <begin position="48"/>
        <end position="107"/>
    </location>
</feature>
<name>Q1AT22_RUBXD</name>
<dbReference type="Proteomes" id="UP000006637">
    <property type="component" value="Chromosome"/>
</dbReference>
<keyword evidence="8" id="KW-1185">Reference proteome</keyword>